<evidence type="ECO:0000256" key="6">
    <source>
        <dbReference type="ARBA" id="ARBA00022692"/>
    </source>
</evidence>
<keyword evidence="13" id="KW-1185">Reference proteome</keyword>
<keyword evidence="4" id="KW-0813">Transport</keyword>
<keyword evidence="6 11" id="KW-0812">Transmembrane</keyword>
<dbReference type="PANTHER" id="PTHR33909:SF1">
    <property type="entry name" value="SEC TRANSLOCON ACCESSORY COMPLEX SUBUNIT YAJC"/>
    <property type="match status" value="1"/>
</dbReference>
<evidence type="ECO:0000256" key="7">
    <source>
        <dbReference type="ARBA" id="ARBA00022927"/>
    </source>
</evidence>
<sequence>MSFFITDSMASSEVTYKDSPYSLAIMLFLFGLIFYFMIILPQQKRTKEHKKLMHSIRKGDEIITNGGLIGRVTKVTNTGYITIELNDTIEVMIKRDFVTAILPKGTMKAL</sequence>
<dbReference type="Pfam" id="PF02699">
    <property type="entry name" value="YajC"/>
    <property type="match status" value="1"/>
</dbReference>
<evidence type="ECO:0000256" key="4">
    <source>
        <dbReference type="ARBA" id="ARBA00022448"/>
    </source>
</evidence>
<keyword evidence="5" id="KW-1003">Cell membrane</keyword>
<dbReference type="EMBL" id="LR890047">
    <property type="protein sequence ID" value="CAD6513013.1"/>
    <property type="molecule type" value="Genomic_DNA"/>
</dbReference>
<comment type="subcellular location">
    <subcellularLocation>
        <location evidence="1">Cell membrane</location>
        <topology evidence="1">Single-pass membrane protein</topology>
    </subcellularLocation>
</comment>
<keyword evidence="9" id="KW-0811">Translocation</keyword>
<evidence type="ECO:0000313" key="13">
    <source>
        <dbReference type="Proteomes" id="UP000683585"/>
    </source>
</evidence>
<dbReference type="InterPro" id="IPR003849">
    <property type="entry name" value="Preprotein_translocase_YajC"/>
</dbReference>
<evidence type="ECO:0000256" key="10">
    <source>
        <dbReference type="ARBA" id="ARBA00023136"/>
    </source>
</evidence>
<gene>
    <name evidence="12" type="primary">yajC</name>
    <name evidence="12" type="ORF">PROFFT_A_06780</name>
</gene>
<evidence type="ECO:0000256" key="1">
    <source>
        <dbReference type="ARBA" id="ARBA00004162"/>
    </source>
</evidence>
<keyword evidence="7" id="KW-0653">Protein transport</keyword>
<evidence type="ECO:0000313" key="12">
    <source>
        <dbReference type="EMBL" id="CAD6513013.1"/>
    </source>
</evidence>
<dbReference type="PANTHER" id="PTHR33909">
    <property type="entry name" value="SEC TRANSLOCON ACCESSORY COMPLEX SUBUNIT YAJC"/>
    <property type="match status" value="1"/>
</dbReference>
<evidence type="ECO:0000256" key="9">
    <source>
        <dbReference type="ARBA" id="ARBA00023010"/>
    </source>
</evidence>
<proteinExistence type="inferred from homology"/>
<reference evidence="12" key="1">
    <citation type="submission" date="2020-10" db="EMBL/GenBank/DDBJ databases">
        <authorList>
            <person name="Szabo G."/>
        </authorList>
    </citation>
    <scope>NUCLEOTIDE SEQUENCE</scope>
    <source>
        <strain evidence="12">PROFFT</strain>
    </source>
</reference>
<keyword evidence="8 11" id="KW-1133">Transmembrane helix</keyword>
<accession>A0A8E4EYX7</accession>
<organism evidence="12 13">
    <name type="scientific">Candidatus Profftia tarda</name>
    <dbReference type="NCBI Taxonomy" id="1177216"/>
    <lineage>
        <taxon>Bacteria</taxon>
        <taxon>Pseudomonadati</taxon>
        <taxon>Pseudomonadota</taxon>
        <taxon>Gammaproteobacteria</taxon>
        <taxon>Enterobacterales</taxon>
        <taxon>Enterobacteriaceae</taxon>
        <taxon>Candidatus Profftia</taxon>
    </lineage>
</organism>
<dbReference type="Proteomes" id="UP000683585">
    <property type="component" value="Chromosome"/>
</dbReference>
<dbReference type="GO" id="GO:0015031">
    <property type="term" value="P:protein transport"/>
    <property type="evidence" value="ECO:0007669"/>
    <property type="project" value="UniProtKB-KW"/>
</dbReference>
<name>A0A8E4EYX7_9ENTR</name>
<evidence type="ECO:0000256" key="2">
    <source>
        <dbReference type="ARBA" id="ARBA00006742"/>
    </source>
</evidence>
<dbReference type="NCBIfam" id="TIGR00739">
    <property type="entry name" value="yajC"/>
    <property type="match status" value="1"/>
</dbReference>
<evidence type="ECO:0000256" key="5">
    <source>
        <dbReference type="ARBA" id="ARBA00022475"/>
    </source>
</evidence>
<comment type="similarity">
    <text evidence="2">Belongs to the YajC family.</text>
</comment>
<evidence type="ECO:0000256" key="3">
    <source>
        <dbReference type="ARBA" id="ARBA00014962"/>
    </source>
</evidence>
<evidence type="ECO:0000256" key="8">
    <source>
        <dbReference type="ARBA" id="ARBA00022989"/>
    </source>
</evidence>
<keyword evidence="10 11" id="KW-0472">Membrane</keyword>
<protein>
    <recommendedName>
        <fullName evidence="3">Sec translocon accessory complex subunit YajC</fullName>
    </recommendedName>
</protein>
<dbReference type="SMART" id="SM01323">
    <property type="entry name" value="YajC"/>
    <property type="match status" value="1"/>
</dbReference>
<evidence type="ECO:0000256" key="11">
    <source>
        <dbReference type="SAM" id="Phobius"/>
    </source>
</evidence>
<dbReference type="AlphaFoldDB" id="A0A8E4EYX7"/>
<dbReference type="KEGG" id="ptf:PROFFT_A_06780"/>
<dbReference type="GO" id="GO:0005886">
    <property type="term" value="C:plasma membrane"/>
    <property type="evidence" value="ECO:0007669"/>
    <property type="project" value="UniProtKB-SubCell"/>
</dbReference>
<dbReference type="RefSeq" id="WP_216782425.1">
    <property type="nucleotide sequence ID" value="NZ_LR890047.1"/>
</dbReference>
<feature type="transmembrane region" description="Helical" evidence="11">
    <location>
        <begin position="20"/>
        <end position="40"/>
    </location>
</feature>